<keyword evidence="8" id="KW-0539">Nucleus</keyword>
<dbReference type="GO" id="GO:0006284">
    <property type="term" value="P:base-excision repair"/>
    <property type="evidence" value="ECO:0007669"/>
    <property type="project" value="InterPro"/>
</dbReference>
<gene>
    <name evidence="11" type="ORF">PanWU01x14_174930</name>
</gene>
<dbReference type="InterPro" id="IPR003651">
    <property type="entry name" value="Endonuclease3_FeS-loop_motif"/>
</dbReference>
<keyword evidence="5" id="KW-0408">Iron</keyword>
<dbReference type="InterPro" id="IPR044811">
    <property type="entry name" value="DME/ROS1"/>
</dbReference>
<feature type="compositionally biased region" description="Basic and acidic residues" evidence="9">
    <location>
        <begin position="829"/>
        <end position="838"/>
    </location>
</feature>
<comment type="subcellular location">
    <subcellularLocation>
        <location evidence="2">Nucleus</location>
    </subcellularLocation>
</comment>
<sequence>MEKEADKRGCDSWFPNTPLKPITPLRTYFRKRSKKNLVTEELFQSVLAQHFSEEDESFGNLELSPDLHRRLWGSEQVSGFGSKIFGELNNVNGESTQEPSDGTEITVFSATQVDQELFNSQNVAPSAPKLLAKPSCQANVESKFCAGSNTALDNLASSMTSTRSSVRKSKKRKENDLDLNKRPQKKSRKKRHRPKVVGEGKPKRNPKPKTPKRTTSKSASFEPCTPKPATTKHVISKKNTPGKRKNKNSLKDSITLLEEVSEERKDQRKDPIVPCRRSLNFDKEKNSEEQCIAQNEQRKDPLEAETGTQAVNKEADMSFGDFFMNQNGRQHEKKTGHQCGKNNSVNVYRTRLQTKRSNKHVVVNMDGWPIPSICKNKRSMRRKPRKGMHPKGKRSMRRPRKIFPLLKIPACEHLRVAGPQEKLACQRQECENFRRGEARGDALSIGGNDRTMIKLQNELESFLGKLVFHKSVSEGSSLEEQNFQFDYNLSGYDERLIAEKPNVTGPSVYISEFQSGPSEVSPLKNQILSVNSNLRGPCEGRNTLLKQDQFAQNPAQNRHGMVVPCQGSQGQDQGAMVPYGGLPEKAENESALVLQTENGTLVTLQAELSIVKKSRKQVMLELYSEEIKRWKLQLKDNSKVNDETEERLENERKVFHKRIGAFIARLHPIFGDRTFSAWKGSVVDSMVGVFLTQNVGDNLSSSAFMNLAAKFPHQSIKHNDQNKFGSQESFGSNTATTVAINHLAGPHFLSSESPEVTSNKEHAQLEAHETTLVDPHSSLSNSFPISDCNFEAKAETNKRIAYDKPRSLVDETVQEGCMHPTDDDNSMLQKREEGKKTNPGEQQADETKMEARSKKNIEDEKKKENGIDWDEMRRKYCRSKEGKKKEDEPDWDELRRNYCGYGQRHNDHKDSVDWEAVRQVEPGEIADAIRGRGQHNILALRIQELLDRVVKLHGNLDLEWLRHAPPVKVKKYLLEFHGLGLKSVECIRLLALQHVAFPVDTNVGRIAVRLGWVPLEPLPEELQIHLLQQFPIMDSIQKYLWPRLRTLDQRALYELHYHLITFGKVYCTKRNPNCNDCPMKGDCRHFASAYSSTRRALPRVEKKIKVSSTASVVAINSPGFSINTVPSSLLEDKLFSESEYLRRNCEPIIEEPASPEPERSKSLERDIEDYFLEDDPNYIPTIRLSSGEHTTNLELCRHTKNMTLKDNEVSGALVAVTPEVASYPIPKLKSASRLRTKHLVYELPDSHPLLMGLDRRDPHDPSPYLLAIWTPGEALKSFQPSVYGSLPEENMERVLGTILIPSRTANNGSFPLNGTYFQINEVFADHESSQHPIDVPRSWIWNLRRRAAYFGTSTSTILKGLPTEEIMYCFLEGFLCVRAFDRKNGGPKPLAPRFHISTSQVGRPKAKAMANE</sequence>
<dbReference type="EMBL" id="JXTB01000160">
    <property type="protein sequence ID" value="PON57376.1"/>
    <property type="molecule type" value="Genomic_DNA"/>
</dbReference>
<dbReference type="PANTHER" id="PTHR46213">
    <property type="entry name" value="TRANSCRIPTIONAL ACTIVATOR DEMETER"/>
    <property type="match status" value="1"/>
</dbReference>
<evidence type="ECO:0000313" key="11">
    <source>
        <dbReference type="EMBL" id="PON57376.1"/>
    </source>
</evidence>
<dbReference type="GO" id="GO:0019104">
    <property type="term" value="F:DNA N-glycosylase activity"/>
    <property type="evidence" value="ECO:0007669"/>
    <property type="project" value="InterPro"/>
</dbReference>
<evidence type="ECO:0000256" key="7">
    <source>
        <dbReference type="ARBA" id="ARBA00023125"/>
    </source>
</evidence>
<dbReference type="InterPro" id="IPR023170">
    <property type="entry name" value="HhH_base_excis_C"/>
</dbReference>
<keyword evidence="12" id="KW-1185">Reference proteome</keyword>
<dbReference type="InterPro" id="IPR028925">
    <property type="entry name" value="RRM_DME"/>
</dbReference>
<keyword evidence="4" id="KW-0479">Metal-binding</keyword>
<comment type="caution">
    <text evidence="11">The sequence shown here is derived from an EMBL/GenBank/DDBJ whole genome shotgun (WGS) entry which is preliminary data.</text>
</comment>
<feature type="compositionally biased region" description="Basic residues" evidence="9">
    <location>
        <begin position="182"/>
        <end position="195"/>
    </location>
</feature>
<dbReference type="GO" id="GO:0046872">
    <property type="term" value="F:metal ion binding"/>
    <property type="evidence" value="ECO:0007669"/>
    <property type="project" value="UniProtKB-KW"/>
</dbReference>
<dbReference type="Proteomes" id="UP000237105">
    <property type="component" value="Unassembled WGS sequence"/>
</dbReference>
<evidence type="ECO:0000313" key="12">
    <source>
        <dbReference type="Proteomes" id="UP000237105"/>
    </source>
</evidence>
<evidence type="ECO:0000256" key="1">
    <source>
        <dbReference type="ARBA" id="ARBA00001966"/>
    </source>
</evidence>
<dbReference type="SMART" id="SM00478">
    <property type="entry name" value="ENDO3c"/>
    <property type="match status" value="1"/>
</dbReference>
<evidence type="ECO:0000256" key="6">
    <source>
        <dbReference type="ARBA" id="ARBA00023014"/>
    </source>
</evidence>
<dbReference type="GO" id="GO:0141166">
    <property type="term" value="P:chromosomal 5-methylcytosine DNA demethylation pathway"/>
    <property type="evidence" value="ECO:0007669"/>
    <property type="project" value="InterPro"/>
</dbReference>
<protein>
    <submittedName>
        <fullName evidence="11">DNA-3-methyladenine glycosylase I</fullName>
    </submittedName>
</protein>
<evidence type="ECO:0000259" key="10">
    <source>
        <dbReference type="SMART" id="SM00478"/>
    </source>
</evidence>
<dbReference type="SMART" id="SM00525">
    <property type="entry name" value="FES"/>
    <property type="match status" value="1"/>
</dbReference>
<feature type="domain" description="HhH-GPD" evidence="10">
    <location>
        <begin position="903"/>
        <end position="1065"/>
    </location>
</feature>
<feature type="compositionally biased region" description="Basic residues" evidence="9">
    <location>
        <begin position="234"/>
        <end position="248"/>
    </location>
</feature>
<dbReference type="InterPro" id="IPR011257">
    <property type="entry name" value="DNA_glycosylase"/>
</dbReference>
<organism evidence="11 12">
    <name type="scientific">Parasponia andersonii</name>
    <name type="common">Sponia andersonii</name>
    <dbReference type="NCBI Taxonomy" id="3476"/>
    <lineage>
        <taxon>Eukaryota</taxon>
        <taxon>Viridiplantae</taxon>
        <taxon>Streptophyta</taxon>
        <taxon>Embryophyta</taxon>
        <taxon>Tracheophyta</taxon>
        <taxon>Spermatophyta</taxon>
        <taxon>Magnoliopsida</taxon>
        <taxon>eudicotyledons</taxon>
        <taxon>Gunneridae</taxon>
        <taxon>Pentapetalae</taxon>
        <taxon>rosids</taxon>
        <taxon>fabids</taxon>
        <taxon>Rosales</taxon>
        <taxon>Cannabaceae</taxon>
        <taxon>Parasponia</taxon>
    </lineage>
</organism>
<feature type="region of interest" description="Disordered" evidence="9">
    <location>
        <begin position="816"/>
        <end position="863"/>
    </location>
</feature>
<keyword evidence="6" id="KW-0411">Iron-sulfur</keyword>
<dbReference type="GO" id="GO:0003677">
    <property type="term" value="F:DNA binding"/>
    <property type="evidence" value="ECO:0007669"/>
    <property type="project" value="UniProtKB-KW"/>
</dbReference>
<feature type="region of interest" description="Disordered" evidence="9">
    <location>
        <begin position="286"/>
        <end position="305"/>
    </location>
</feature>
<evidence type="ECO:0000256" key="2">
    <source>
        <dbReference type="ARBA" id="ARBA00004123"/>
    </source>
</evidence>
<feature type="region of interest" description="Disordered" evidence="9">
    <location>
        <begin position="156"/>
        <end position="251"/>
    </location>
</feature>
<comment type="cofactor">
    <cofactor evidence="1">
        <name>[4Fe-4S] cluster</name>
        <dbReference type="ChEBI" id="CHEBI:49883"/>
    </cofactor>
</comment>
<evidence type="ECO:0000256" key="4">
    <source>
        <dbReference type="ARBA" id="ARBA00022723"/>
    </source>
</evidence>
<accession>A0A2P5C8H2</accession>
<dbReference type="GO" id="GO:0051539">
    <property type="term" value="F:4 iron, 4 sulfur cluster binding"/>
    <property type="evidence" value="ECO:0007669"/>
    <property type="project" value="InterPro"/>
</dbReference>
<dbReference type="GO" id="GO:0035514">
    <property type="term" value="F:DNA demethylase activity"/>
    <property type="evidence" value="ECO:0007669"/>
    <property type="project" value="InterPro"/>
</dbReference>
<proteinExistence type="inferred from homology"/>
<dbReference type="Pfam" id="PF15628">
    <property type="entry name" value="RRM_DME"/>
    <property type="match status" value="1"/>
</dbReference>
<dbReference type="Gene3D" id="1.10.1670.10">
    <property type="entry name" value="Helix-hairpin-Helix base-excision DNA repair enzymes (C-terminal)"/>
    <property type="match status" value="1"/>
</dbReference>
<dbReference type="GO" id="GO:0005634">
    <property type="term" value="C:nucleus"/>
    <property type="evidence" value="ECO:0007669"/>
    <property type="project" value="UniProtKB-SubCell"/>
</dbReference>
<dbReference type="OrthoDB" id="1187268at2759"/>
<evidence type="ECO:0000256" key="3">
    <source>
        <dbReference type="ARBA" id="ARBA00005646"/>
    </source>
</evidence>
<evidence type="ECO:0000256" key="5">
    <source>
        <dbReference type="ARBA" id="ARBA00023004"/>
    </source>
</evidence>
<dbReference type="SUPFAM" id="SSF48150">
    <property type="entry name" value="DNA-glycosylase"/>
    <property type="match status" value="1"/>
</dbReference>
<evidence type="ECO:0000256" key="9">
    <source>
        <dbReference type="SAM" id="MobiDB-lite"/>
    </source>
</evidence>
<feature type="compositionally biased region" description="Basic and acidic residues" evidence="9">
    <location>
        <begin position="845"/>
        <end position="863"/>
    </location>
</feature>
<dbReference type="PANTHER" id="PTHR46213:SF29">
    <property type="entry name" value="PROTEIN ROS1-LIKE"/>
    <property type="match status" value="1"/>
</dbReference>
<dbReference type="CDD" id="cd00056">
    <property type="entry name" value="ENDO3c"/>
    <property type="match status" value="1"/>
</dbReference>
<name>A0A2P5C8H2_PARAD</name>
<feature type="compositionally biased region" description="Basic residues" evidence="9">
    <location>
        <begin position="203"/>
        <end position="215"/>
    </location>
</feature>
<keyword evidence="7" id="KW-0238">DNA-binding</keyword>
<comment type="similarity">
    <text evidence="3">Belongs to the DNA glycosylase family. DEMETER subfamily.</text>
</comment>
<dbReference type="InterPro" id="IPR003265">
    <property type="entry name" value="HhH-GPD_domain"/>
</dbReference>
<reference evidence="12" key="1">
    <citation type="submission" date="2016-06" db="EMBL/GenBank/DDBJ databases">
        <title>Parallel loss of symbiosis genes in relatives of nitrogen-fixing non-legume Parasponia.</title>
        <authorList>
            <person name="Van Velzen R."/>
            <person name="Holmer R."/>
            <person name="Bu F."/>
            <person name="Rutten L."/>
            <person name="Van Zeijl A."/>
            <person name="Liu W."/>
            <person name="Santuari L."/>
            <person name="Cao Q."/>
            <person name="Sharma T."/>
            <person name="Shen D."/>
            <person name="Roswanjaya Y."/>
            <person name="Wardhani T."/>
            <person name="Kalhor M.S."/>
            <person name="Jansen J."/>
            <person name="Van den Hoogen J."/>
            <person name="Gungor B."/>
            <person name="Hartog M."/>
            <person name="Hontelez J."/>
            <person name="Verver J."/>
            <person name="Yang W.-C."/>
            <person name="Schijlen E."/>
            <person name="Repin R."/>
            <person name="Schilthuizen M."/>
            <person name="Schranz E."/>
            <person name="Heidstra R."/>
            <person name="Miyata K."/>
            <person name="Fedorova E."/>
            <person name="Kohlen W."/>
            <person name="Bisseling T."/>
            <person name="Smit S."/>
            <person name="Geurts R."/>
        </authorList>
    </citation>
    <scope>NUCLEOTIDE SEQUENCE [LARGE SCALE GENOMIC DNA]</scope>
    <source>
        <strain evidence="12">cv. WU1-14</strain>
    </source>
</reference>
<evidence type="ECO:0000256" key="8">
    <source>
        <dbReference type="ARBA" id="ARBA00023242"/>
    </source>
</evidence>